<organism evidence="1 2">
    <name type="scientific">Erwinia phage vB_EamM_Huxley</name>
    <dbReference type="NCBI Taxonomy" id="1883373"/>
    <lineage>
        <taxon>Viruses</taxon>
        <taxon>Duplodnaviria</taxon>
        <taxon>Heunggongvirae</taxon>
        <taxon>Uroviricota</taxon>
        <taxon>Caudoviricetes</taxon>
        <taxon>Chimalliviridae</taxon>
        <taxon>Machinavirus</taxon>
        <taxon>Machinavirus machina</taxon>
    </lineage>
</organism>
<name>A0A1B2ICV9_9CAUD</name>
<sequence>MKLYFDLNDICDVPAMLDRVNQDSNRFTEDSAKAFYAFTAMYAAYSLRSIINGAAGNNFVTYVPVKAASVFSNMTKVWSHDTIIDLRVCFDTIDMDNVVRFNNVIATVDHALLSEGKTFESIKDASHIHIDLTNPKGTVVCLEC</sequence>
<dbReference type="KEGG" id="vg:29069153"/>
<reference evidence="2" key="1">
    <citation type="submission" date="2016-06" db="EMBL/GenBank/DDBJ databases">
        <authorList>
            <person name="Berg J.A."/>
            <person name="Grossarth S.E."/>
            <person name="Jarvis T.M."/>
            <person name="Merrill B.D."/>
            <person name="Breakwell D.P."/>
            <person name="Hope S."/>
            <person name="Grose J.H."/>
        </authorList>
    </citation>
    <scope>NUCLEOTIDE SEQUENCE [LARGE SCALE GENOMIC DNA]</scope>
</reference>
<evidence type="ECO:0000313" key="1">
    <source>
        <dbReference type="EMBL" id="ANZ49113.1"/>
    </source>
</evidence>
<accession>A0A1B2ICV9</accession>
<dbReference type="Proteomes" id="UP000203302">
    <property type="component" value="Segment"/>
</dbReference>
<protein>
    <submittedName>
        <fullName evidence="1">Uncharacterized protein</fullName>
    </submittedName>
</protein>
<evidence type="ECO:0000313" key="2">
    <source>
        <dbReference type="Proteomes" id="UP000203302"/>
    </source>
</evidence>
<dbReference type="GeneID" id="29069153"/>
<dbReference type="OrthoDB" id="26271at10239"/>
<proteinExistence type="predicted"/>
<dbReference type="EMBL" id="KX397368">
    <property type="protein sequence ID" value="ANZ49113.1"/>
    <property type="molecule type" value="Genomic_DNA"/>
</dbReference>
<dbReference type="RefSeq" id="YP_009292999.1">
    <property type="nucleotide sequence ID" value="NC_031127.1"/>
</dbReference>
<gene>
    <name evidence="1" type="ORF">HUXLEY_31</name>
</gene>